<proteinExistence type="predicted"/>
<name>A0ABY4EKG5_9BACI</name>
<evidence type="ECO:0000313" key="3">
    <source>
        <dbReference type="Proteomes" id="UP000831787"/>
    </source>
</evidence>
<organism evidence="2 3">
    <name type="scientific">Halobacillus salinarum</name>
    <dbReference type="NCBI Taxonomy" id="2932257"/>
    <lineage>
        <taxon>Bacteria</taxon>
        <taxon>Bacillati</taxon>
        <taxon>Bacillota</taxon>
        <taxon>Bacilli</taxon>
        <taxon>Bacillales</taxon>
        <taxon>Bacillaceae</taxon>
        <taxon>Halobacillus</taxon>
    </lineage>
</organism>
<evidence type="ECO:0000259" key="1">
    <source>
        <dbReference type="PROSITE" id="PS51819"/>
    </source>
</evidence>
<dbReference type="EMBL" id="CP095073">
    <property type="protein sequence ID" value="UOQ44965.1"/>
    <property type="molecule type" value="Genomic_DNA"/>
</dbReference>
<dbReference type="PANTHER" id="PTHR36437">
    <property type="entry name" value="GLYOXALASE/BLEOMYCIN RESISTANCE PROTEIN/DIOXYGENASE"/>
    <property type="match status" value="1"/>
</dbReference>
<evidence type="ECO:0000313" key="2">
    <source>
        <dbReference type="EMBL" id="UOQ44965.1"/>
    </source>
</evidence>
<keyword evidence="3" id="KW-1185">Reference proteome</keyword>
<dbReference type="InterPro" id="IPR004360">
    <property type="entry name" value="Glyas_Fos-R_dOase_dom"/>
</dbReference>
<sequence length="122" mass="14276">MIEKIGQIGIPVSDLDRAVQFYQNHLELELLFRTDNMAFFNCRGVRLLLTLPEREMFNHASSVIYFQVDHIQQAYEDLKAKGVFFTGEPHRIAKMEQTETWMAFFYDSEDNTHALMSEVNVP</sequence>
<dbReference type="PROSITE" id="PS51819">
    <property type="entry name" value="VOC"/>
    <property type="match status" value="1"/>
</dbReference>
<dbReference type="Pfam" id="PF00903">
    <property type="entry name" value="Glyoxalase"/>
    <property type="match status" value="1"/>
</dbReference>
<feature type="domain" description="VOC" evidence="1">
    <location>
        <begin position="4"/>
        <end position="118"/>
    </location>
</feature>
<accession>A0ABY4EKG5</accession>
<gene>
    <name evidence="2" type="ORF">MUN89_03160</name>
</gene>
<dbReference type="InterPro" id="IPR037523">
    <property type="entry name" value="VOC_core"/>
</dbReference>
<protein>
    <submittedName>
        <fullName evidence="2">VOC family protein</fullName>
    </submittedName>
</protein>
<reference evidence="2 3" key="1">
    <citation type="submission" date="2022-04" db="EMBL/GenBank/DDBJ databases">
        <title>Halobacillus sp. isolated from saltern.</title>
        <authorList>
            <person name="Won M."/>
            <person name="Lee C.-M."/>
            <person name="Woen H.-Y."/>
            <person name="Kwon S.-W."/>
        </authorList>
    </citation>
    <scope>NUCLEOTIDE SEQUENCE [LARGE SCALE GENOMIC DNA]</scope>
    <source>
        <strain evidence="2 3">SSBR10-3</strain>
    </source>
</reference>
<dbReference type="SUPFAM" id="SSF54593">
    <property type="entry name" value="Glyoxalase/Bleomycin resistance protein/Dihydroxybiphenyl dioxygenase"/>
    <property type="match status" value="1"/>
</dbReference>
<dbReference type="Gene3D" id="3.10.180.10">
    <property type="entry name" value="2,3-Dihydroxybiphenyl 1,2-Dioxygenase, domain 1"/>
    <property type="match status" value="1"/>
</dbReference>
<dbReference type="Proteomes" id="UP000831787">
    <property type="component" value="Chromosome"/>
</dbReference>
<dbReference type="RefSeq" id="WP_244711331.1">
    <property type="nucleotide sequence ID" value="NZ_CP095073.1"/>
</dbReference>
<dbReference type="InterPro" id="IPR029068">
    <property type="entry name" value="Glyas_Bleomycin-R_OHBP_Dase"/>
</dbReference>
<dbReference type="PANTHER" id="PTHR36437:SF2">
    <property type="entry name" value="GLYOXALASE_BLEOMYCIN RESISTANCE PROTEIN_DIOXYGENASE"/>
    <property type="match status" value="1"/>
</dbReference>